<comment type="caution">
    <text evidence="2">The sequence shown here is derived from an EMBL/GenBank/DDBJ whole genome shotgun (WGS) entry which is preliminary data.</text>
</comment>
<dbReference type="Proteomes" id="UP001333996">
    <property type="component" value="Unassembled WGS sequence"/>
</dbReference>
<name>A0ABU7FC38_9ACTN</name>
<protein>
    <submittedName>
        <fullName evidence="2">Uncharacterized protein</fullName>
    </submittedName>
</protein>
<evidence type="ECO:0000313" key="3">
    <source>
        <dbReference type="Proteomes" id="UP001333996"/>
    </source>
</evidence>
<dbReference type="EMBL" id="JAYWVC010000014">
    <property type="protein sequence ID" value="MED7821730.1"/>
    <property type="molecule type" value="Genomic_DNA"/>
</dbReference>
<proteinExistence type="predicted"/>
<accession>A0ABU7FC38</accession>
<keyword evidence="3" id="KW-1185">Reference proteome</keyword>
<sequence length="94" mass="9315">MTPKTNSSASHHGSTLTLSVPPLGKAAGRAVHIAAVPVATARRVLPAKGGLPLYAGLGALAVVGALEWPVAVGIGIGYALLRHHGLLPPSSGSK</sequence>
<dbReference type="RefSeq" id="WP_329505931.1">
    <property type="nucleotide sequence ID" value="NZ_BAAAYZ010000061.1"/>
</dbReference>
<reference evidence="2" key="1">
    <citation type="submission" date="2024-01" db="EMBL/GenBank/DDBJ databases">
        <title>First draft genome sequence data of TA4-1, the type strain of Gram-positive actinobacterium Streptomyces chiangmaiensis.</title>
        <authorList>
            <person name="Yasawong M."/>
            <person name="Nantapong N."/>
        </authorList>
    </citation>
    <scope>NUCLEOTIDE SEQUENCE</scope>
    <source>
        <strain evidence="2">TA4-1</strain>
    </source>
</reference>
<feature type="transmembrane region" description="Helical" evidence="1">
    <location>
        <begin position="53"/>
        <end position="81"/>
    </location>
</feature>
<evidence type="ECO:0000256" key="1">
    <source>
        <dbReference type="SAM" id="Phobius"/>
    </source>
</evidence>
<organism evidence="2 3">
    <name type="scientific">Streptomyces chiangmaiensis</name>
    <dbReference type="NCBI Taxonomy" id="766497"/>
    <lineage>
        <taxon>Bacteria</taxon>
        <taxon>Bacillati</taxon>
        <taxon>Actinomycetota</taxon>
        <taxon>Actinomycetes</taxon>
        <taxon>Kitasatosporales</taxon>
        <taxon>Streptomycetaceae</taxon>
        <taxon>Streptomyces</taxon>
    </lineage>
</organism>
<evidence type="ECO:0000313" key="2">
    <source>
        <dbReference type="EMBL" id="MED7821730.1"/>
    </source>
</evidence>
<keyword evidence="1" id="KW-0472">Membrane</keyword>
<keyword evidence="1" id="KW-1133">Transmembrane helix</keyword>
<keyword evidence="1" id="KW-0812">Transmembrane</keyword>
<gene>
    <name evidence="2" type="ORF">VXC91_06970</name>
</gene>